<dbReference type="GO" id="GO:0044780">
    <property type="term" value="P:bacterial-type flagellum assembly"/>
    <property type="evidence" value="ECO:0007669"/>
    <property type="project" value="InterPro"/>
</dbReference>
<dbReference type="GO" id="GO:0030254">
    <property type="term" value="P:protein secretion by the type III secretion system"/>
    <property type="evidence" value="ECO:0007669"/>
    <property type="project" value="InterPro"/>
</dbReference>
<dbReference type="Proteomes" id="UP000272778">
    <property type="component" value="Unassembled WGS sequence"/>
</dbReference>
<dbReference type="SUPFAM" id="SSF52540">
    <property type="entry name" value="P-loop containing nucleoside triphosphate hydrolases"/>
    <property type="match status" value="1"/>
</dbReference>
<keyword evidence="10" id="KW-0067">ATP-binding</keyword>
<dbReference type="GO" id="GO:0030257">
    <property type="term" value="C:type III protein secretion system complex"/>
    <property type="evidence" value="ECO:0007669"/>
    <property type="project" value="InterPro"/>
</dbReference>
<dbReference type="NCBIfam" id="TIGR01026">
    <property type="entry name" value="fliI_yscN"/>
    <property type="match status" value="1"/>
</dbReference>
<name>A0A3N6MR00_9BURK</name>
<dbReference type="GO" id="GO:0016887">
    <property type="term" value="F:ATP hydrolysis activity"/>
    <property type="evidence" value="ECO:0007669"/>
    <property type="project" value="InterPro"/>
</dbReference>
<dbReference type="InterPro" id="IPR000194">
    <property type="entry name" value="ATPase_F1/V1/A1_a/bsu_nucl-bd"/>
</dbReference>
<dbReference type="InterPro" id="IPR050053">
    <property type="entry name" value="ATPase_alpha/beta_chains"/>
</dbReference>
<evidence type="ECO:0000256" key="1">
    <source>
        <dbReference type="ARBA" id="ARBA00004496"/>
    </source>
</evidence>
<evidence type="ECO:0000256" key="17">
    <source>
        <dbReference type="SAM" id="MobiDB-lite"/>
    </source>
</evidence>
<dbReference type="NCBIfam" id="TIGR03496">
    <property type="entry name" value="FliI_clade1"/>
    <property type="match status" value="1"/>
</dbReference>
<keyword evidence="20" id="KW-1185">Reference proteome</keyword>
<dbReference type="SMART" id="SM00382">
    <property type="entry name" value="AAA"/>
    <property type="match status" value="1"/>
</dbReference>
<dbReference type="GO" id="GO:0008564">
    <property type="term" value="F:protein-exporting ATPase activity"/>
    <property type="evidence" value="ECO:0007669"/>
    <property type="project" value="UniProtKB-EC"/>
</dbReference>
<evidence type="ECO:0000256" key="4">
    <source>
        <dbReference type="ARBA" id="ARBA00020580"/>
    </source>
</evidence>
<feature type="region of interest" description="Disordered" evidence="17">
    <location>
        <begin position="1"/>
        <end position="90"/>
    </location>
</feature>
<proteinExistence type="inferred from homology"/>
<keyword evidence="19" id="KW-0282">Flagellum</keyword>
<dbReference type="GO" id="GO:0005737">
    <property type="term" value="C:cytoplasm"/>
    <property type="evidence" value="ECO:0007669"/>
    <property type="project" value="UniProtKB-SubCell"/>
</dbReference>
<keyword evidence="8" id="KW-0375">Hydrogen ion transport</keyword>
<dbReference type="CDD" id="cd01136">
    <property type="entry name" value="ATPase_flagellum-secretory_path_III"/>
    <property type="match status" value="1"/>
</dbReference>
<dbReference type="InterPro" id="IPR027417">
    <property type="entry name" value="P-loop_NTPase"/>
</dbReference>
<accession>A0A3N6MR00</accession>
<evidence type="ECO:0000256" key="12">
    <source>
        <dbReference type="ARBA" id="ARBA00022967"/>
    </source>
</evidence>
<comment type="subcellular location">
    <subcellularLocation>
        <location evidence="1">Cytoplasm</location>
    </subcellularLocation>
</comment>
<dbReference type="EC" id="7.1.2.2" evidence="3"/>
<keyword evidence="19" id="KW-0966">Cell projection</keyword>
<organism evidence="19 20">
    <name type="scientific">Paraburkholderia dinghuensis</name>
    <dbReference type="NCBI Taxonomy" id="2305225"/>
    <lineage>
        <taxon>Bacteria</taxon>
        <taxon>Pseudomonadati</taxon>
        <taxon>Pseudomonadota</taxon>
        <taxon>Betaproteobacteria</taxon>
        <taxon>Burkholderiales</taxon>
        <taxon>Burkholderiaceae</taxon>
        <taxon>Paraburkholderia</taxon>
    </lineage>
</organism>
<keyword evidence="5" id="KW-0813">Transport</keyword>
<keyword evidence="14" id="KW-1006">Bacterial flagellum protein export</keyword>
<dbReference type="InterPro" id="IPR020005">
    <property type="entry name" value="FliI_clade1"/>
</dbReference>
<dbReference type="InterPro" id="IPR040627">
    <property type="entry name" value="T3SS_ATPase_C"/>
</dbReference>
<keyword evidence="6" id="KW-0963">Cytoplasm</keyword>
<evidence type="ECO:0000256" key="5">
    <source>
        <dbReference type="ARBA" id="ARBA00022448"/>
    </source>
</evidence>
<evidence type="ECO:0000256" key="6">
    <source>
        <dbReference type="ARBA" id="ARBA00022490"/>
    </source>
</evidence>
<dbReference type="EMBL" id="RQIS01000008">
    <property type="protein sequence ID" value="RQH06178.1"/>
    <property type="molecule type" value="Genomic_DNA"/>
</dbReference>
<keyword evidence="13" id="KW-0406">Ion transport</keyword>
<evidence type="ECO:0000313" key="19">
    <source>
        <dbReference type="EMBL" id="RQH06178.1"/>
    </source>
</evidence>
<evidence type="ECO:0000256" key="9">
    <source>
        <dbReference type="ARBA" id="ARBA00022795"/>
    </source>
</evidence>
<dbReference type="Gene3D" id="3.40.50.12240">
    <property type="match status" value="1"/>
</dbReference>
<comment type="similarity">
    <text evidence="2">Belongs to the ATPase alpha/beta chains family.</text>
</comment>
<dbReference type="CDD" id="cd18117">
    <property type="entry name" value="ATP-synt_flagellum-secretory_path_III_N"/>
    <property type="match status" value="1"/>
</dbReference>
<keyword evidence="7" id="KW-0547">Nucleotide-binding</keyword>
<dbReference type="GO" id="GO:0071973">
    <property type="term" value="P:bacterial-type flagellum-dependent cell motility"/>
    <property type="evidence" value="ECO:0007669"/>
    <property type="project" value="InterPro"/>
</dbReference>
<dbReference type="InterPro" id="IPR003593">
    <property type="entry name" value="AAA+_ATPase"/>
</dbReference>
<comment type="caution">
    <text evidence="19">The sequence shown here is derived from an EMBL/GenBank/DDBJ whole genome shotgun (WGS) entry which is preliminary data.</text>
</comment>
<dbReference type="AlphaFoldDB" id="A0A3N6MR00"/>
<keyword evidence="11" id="KW-0653">Protein transport</keyword>
<evidence type="ECO:0000256" key="7">
    <source>
        <dbReference type="ARBA" id="ARBA00022741"/>
    </source>
</evidence>
<evidence type="ECO:0000256" key="2">
    <source>
        <dbReference type="ARBA" id="ARBA00008936"/>
    </source>
</evidence>
<dbReference type="InterPro" id="IPR005714">
    <property type="entry name" value="ATPase_T3SS_FliI/YscN"/>
</dbReference>
<reference evidence="19 20" key="1">
    <citation type="submission" date="2018-11" db="EMBL/GenBank/DDBJ databases">
        <title>Paraburkholderia sp. DHOA04, isolated from soil.</title>
        <authorList>
            <person name="Gao Z.-H."/>
            <person name="Qiu L.-H."/>
            <person name="Fu J.-C."/>
        </authorList>
    </citation>
    <scope>NUCLEOTIDE SEQUENCE [LARGE SCALE GENOMIC DNA]</scope>
    <source>
        <strain evidence="19 20">DHOA04</strain>
    </source>
</reference>
<protein>
    <recommendedName>
        <fullName evidence="4">Flagellum-specific ATP synthase</fullName>
        <ecNumber evidence="3">7.1.2.2</ecNumber>
    </recommendedName>
</protein>
<dbReference type="Pfam" id="PF00006">
    <property type="entry name" value="ATP-synt_ab"/>
    <property type="match status" value="1"/>
</dbReference>
<keyword evidence="15" id="KW-0066">ATP synthesis</keyword>
<dbReference type="PANTHER" id="PTHR15184">
    <property type="entry name" value="ATP SYNTHASE"/>
    <property type="match status" value="1"/>
</dbReference>
<keyword evidence="12" id="KW-1278">Translocase</keyword>
<keyword evidence="9" id="KW-1005">Bacterial flagellum biogenesis</keyword>
<sequence>MASTTDASDAEPPIASTAQLPKHEALATLAEQFSEYEAQVASAEHEAPPASAEQPAAQDDADTTSASASEASPFPPYTPPSHYDPANPHLQSWNTFLQGVREQNELALPLRKCGRLTRAAGLVLEAVGLRLSVGAEVMIELPPGSHLPMAEAEVVGFGGDKMFLMPTTEVAGLLPGARVWPLESAPIADPMAGAKRLPVGWGMLGRVVDASGKPLDGRGALATDLDAPLTAASVNPLHREPISHVLDVGVRAINSLLTVGRGQRMGLFAGSGVGKSVLLGTMARATSAEVIVIGLIGERGREVKEFIEQILGVDGLARSVVVAAPADVSPVLRMQGAAYATTLAEYFRDQGKHVLLLMDSLTRYAMAQREIALAIGEPPATKGYPPSVFAKLPALVERTGNGPEGGGSITAFYTVLTEGDDQQDPIADSARAILDGHIVLSRALAEAGHYPAIDIEASISRAMTALIDDRHLNLTRQLKQMLSRYQRNRDLINVGAYVSGRDALLDRAITLYPRIETFLQQGFRETANYKASLDALGVLIGQPAQGNGQGARK</sequence>
<dbReference type="FunFam" id="3.40.50.12240:FF:000002">
    <property type="entry name" value="Flagellum-specific ATP synthase FliI"/>
    <property type="match status" value="1"/>
</dbReference>
<dbReference type="Pfam" id="PF18269">
    <property type="entry name" value="T3SS_ATPase_C"/>
    <property type="match status" value="1"/>
</dbReference>
<evidence type="ECO:0000256" key="3">
    <source>
        <dbReference type="ARBA" id="ARBA00012473"/>
    </source>
</evidence>
<dbReference type="OrthoDB" id="9803053at2"/>
<keyword evidence="19" id="KW-0969">Cilium</keyword>
<evidence type="ECO:0000256" key="14">
    <source>
        <dbReference type="ARBA" id="ARBA00023225"/>
    </source>
</evidence>
<evidence type="ECO:0000256" key="15">
    <source>
        <dbReference type="ARBA" id="ARBA00023310"/>
    </source>
</evidence>
<evidence type="ECO:0000313" key="20">
    <source>
        <dbReference type="Proteomes" id="UP000272778"/>
    </source>
</evidence>
<evidence type="ECO:0000256" key="10">
    <source>
        <dbReference type="ARBA" id="ARBA00022840"/>
    </source>
</evidence>
<dbReference type="PANTHER" id="PTHR15184:SF81">
    <property type="entry name" value="FLAGELLUM-SPECIFIC ATP SYNTHASE"/>
    <property type="match status" value="1"/>
</dbReference>
<dbReference type="InterPro" id="IPR020003">
    <property type="entry name" value="ATPase_a/bsu_AS"/>
</dbReference>
<comment type="catalytic activity">
    <reaction evidence="16">
        <text>ATP + H2O + cellular proteinSide 1 = ADP + phosphate + cellular proteinSide 2.</text>
        <dbReference type="EC" id="7.4.2.8"/>
    </reaction>
</comment>
<feature type="compositionally biased region" description="Low complexity" evidence="17">
    <location>
        <begin position="48"/>
        <end position="72"/>
    </location>
</feature>
<evidence type="ECO:0000256" key="16">
    <source>
        <dbReference type="ARBA" id="ARBA00034006"/>
    </source>
</evidence>
<feature type="domain" description="AAA+ ATPase" evidence="18">
    <location>
        <begin position="261"/>
        <end position="444"/>
    </location>
</feature>
<dbReference type="PROSITE" id="PS00152">
    <property type="entry name" value="ATPASE_ALPHA_BETA"/>
    <property type="match status" value="1"/>
</dbReference>
<dbReference type="GO" id="GO:0005524">
    <property type="term" value="F:ATP binding"/>
    <property type="evidence" value="ECO:0007669"/>
    <property type="project" value="UniProtKB-KW"/>
</dbReference>
<dbReference type="GO" id="GO:0046933">
    <property type="term" value="F:proton-transporting ATP synthase activity, rotational mechanism"/>
    <property type="evidence" value="ECO:0007669"/>
    <property type="project" value="TreeGrafter"/>
</dbReference>
<evidence type="ECO:0000256" key="8">
    <source>
        <dbReference type="ARBA" id="ARBA00022781"/>
    </source>
</evidence>
<gene>
    <name evidence="19" type="primary">fliI</name>
    <name evidence="19" type="ORF">D1Y85_12555</name>
</gene>
<evidence type="ECO:0000256" key="13">
    <source>
        <dbReference type="ARBA" id="ARBA00023065"/>
    </source>
</evidence>
<evidence type="ECO:0000259" key="18">
    <source>
        <dbReference type="SMART" id="SM00382"/>
    </source>
</evidence>
<evidence type="ECO:0000256" key="11">
    <source>
        <dbReference type="ARBA" id="ARBA00022927"/>
    </source>
</evidence>